<evidence type="ECO:0000256" key="1">
    <source>
        <dbReference type="ARBA" id="ARBA00009995"/>
    </source>
</evidence>
<feature type="signal peptide" evidence="6">
    <location>
        <begin position="1"/>
        <end position="21"/>
    </location>
</feature>
<dbReference type="EMBL" id="AZBU02000010">
    <property type="protein sequence ID" value="TKR62979.1"/>
    <property type="molecule type" value="Genomic_DNA"/>
</dbReference>
<evidence type="ECO:0000256" key="5">
    <source>
        <dbReference type="ARBA" id="ARBA00047475"/>
    </source>
</evidence>
<protein>
    <recommendedName>
        <fullName evidence="2">glucuronosyltransferase</fullName>
        <ecNumber evidence="2">2.4.1.17</ecNumber>
    </recommendedName>
</protein>
<dbReference type="Proteomes" id="UP000298663">
    <property type="component" value="Unassembled WGS sequence"/>
</dbReference>
<reference evidence="7 8" key="2">
    <citation type="journal article" date="2019" name="G3 (Bethesda)">
        <title>Hybrid Assembly of the Genome of the Entomopathogenic Nematode Steinernema carpocapsae Identifies the X-Chromosome.</title>
        <authorList>
            <person name="Serra L."/>
            <person name="Macchietto M."/>
            <person name="Macias-Munoz A."/>
            <person name="McGill C.J."/>
            <person name="Rodriguez I.M."/>
            <person name="Rodriguez B."/>
            <person name="Murad R."/>
            <person name="Mortazavi A."/>
        </authorList>
    </citation>
    <scope>NUCLEOTIDE SEQUENCE [LARGE SCALE GENOMIC DNA]</scope>
    <source>
        <strain evidence="7 8">ALL</strain>
    </source>
</reference>
<keyword evidence="8" id="KW-1185">Reference proteome</keyword>
<keyword evidence="4" id="KW-0808">Transferase</keyword>
<dbReference type="STRING" id="34508.A0A4U5M2M2"/>
<dbReference type="PANTHER" id="PTHR48043:SF145">
    <property type="entry name" value="FI06409P-RELATED"/>
    <property type="match status" value="1"/>
</dbReference>
<dbReference type="GO" id="GO:0015020">
    <property type="term" value="F:glucuronosyltransferase activity"/>
    <property type="evidence" value="ECO:0007669"/>
    <property type="project" value="UniProtKB-EC"/>
</dbReference>
<comment type="catalytic activity">
    <reaction evidence="5">
        <text>glucuronate acceptor + UDP-alpha-D-glucuronate = acceptor beta-D-glucuronoside + UDP + H(+)</text>
        <dbReference type="Rhea" id="RHEA:21032"/>
        <dbReference type="ChEBI" id="CHEBI:15378"/>
        <dbReference type="ChEBI" id="CHEBI:58052"/>
        <dbReference type="ChEBI" id="CHEBI:58223"/>
        <dbReference type="ChEBI" id="CHEBI:132367"/>
        <dbReference type="ChEBI" id="CHEBI:132368"/>
        <dbReference type="EC" id="2.4.1.17"/>
    </reaction>
</comment>
<dbReference type="PANTHER" id="PTHR48043">
    <property type="entry name" value="EG:EG0003.4 PROTEIN-RELATED"/>
    <property type="match status" value="1"/>
</dbReference>
<proteinExistence type="inferred from homology"/>
<keyword evidence="6" id="KW-0732">Signal</keyword>
<keyword evidence="3" id="KW-0328">Glycosyltransferase</keyword>
<dbReference type="EC" id="2.4.1.17" evidence="2"/>
<sequence>MRSSSLLLTVLLCIFILNSNAKKYKILMFSPKFAHSHVTYMGKIADTLVEAGHDVTVFLPEQSKNVKTNGTKLAKIIGMPAAPKVLKQFQGDVYFENTWTAGTQNPLGQKPLMSFVADTMAMQCEELMKHDEIFEYFKNENFDLGIVEIFDIRLL</sequence>
<comment type="caution">
    <text evidence="7">The sequence shown here is derived from an EMBL/GenBank/DDBJ whole genome shotgun (WGS) entry which is preliminary data.</text>
</comment>
<evidence type="ECO:0000313" key="7">
    <source>
        <dbReference type="EMBL" id="TKR62979.1"/>
    </source>
</evidence>
<dbReference type="SUPFAM" id="SSF53756">
    <property type="entry name" value="UDP-Glycosyltransferase/glycogen phosphorylase"/>
    <property type="match status" value="1"/>
</dbReference>
<dbReference type="Gene3D" id="3.40.50.2000">
    <property type="entry name" value="Glycogen Phosphorylase B"/>
    <property type="match status" value="1"/>
</dbReference>
<accession>A0A4U5M2M2</accession>
<gene>
    <name evidence="7" type="ORF">L596_026871</name>
</gene>
<dbReference type="Pfam" id="PF00201">
    <property type="entry name" value="UDPGT"/>
    <property type="match status" value="1"/>
</dbReference>
<name>A0A4U5M2M2_STECR</name>
<dbReference type="OrthoDB" id="5865374at2759"/>
<evidence type="ECO:0000313" key="8">
    <source>
        <dbReference type="Proteomes" id="UP000298663"/>
    </source>
</evidence>
<feature type="chain" id="PRO_5020392784" description="glucuronosyltransferase" evidence="6">
    <location>
        <begin position="22"/>
        <end position="155"/>
    </location>
</feature>
<evidence type="ECO:0000256" key="3">
    <source>
        <dbReference type="ARBA" id="ARBA00022676"/>
    </source>
</evidence>
<evidence type="ECO:0000256" key="6">
    <source>
        <dbReference type="SAM" id="SignalP"/>
    </source>
</evidence>
<evidence type="ECO:0000256" key="4">
    <source>
        <dbReference type="ARBA" id="ARBA00022679"/>
    </source>
</evidence>
<dbReference type="AlphaFoldDB" id="A0A4U5M2M2"/>
<comment type="similarity">
    <text evidence="1">Belongs to the UDP-glycosyltransferase family.</text>
</comment>
<evidence type="ECO:0000256" key="2">
    <source>
        <dbReference type="ARBA" id="ARBA00012544"/>
    </source>
</evidence>
<dbReference type="InterPro" id="IPR050271">
    <property type="entry name" value="UDP-glycosyltransferase"/>
</dbReference>
<organism evidence="7 8">
    <name type="scientific">Steinernema carpocapsae</name>
    <name type="common">Entomopathogenic nematode</name>
    <dbReference type="NCBI Taxonomy" id="34508"/>
    <lineage>
        <taxon>Eukaryota</taxon>
        <taxon>Metazoa</taxon>
        <taxon>Ecdysozoa</taxon>
        <taxon>Nematoda</taxon>
        <taxon>Chromadorea</taxon>
        <taxon>Rhabditida</taxon>
        <taxon>Tylenchina</taxon>
        <taxon>Panagrolaimomorpha</taxon>
        <taxon>Strongyloidoidea</taxon>
        <taxon>Steinernematidae</taxon>
        <taxon>Steinernema</taxon>
    </lineage>
</organism>
<reference evidence="7 8" key="1">
    <citation type="journal article" date="2015" name="Genome Biol.">
        <title>Comparative genomics of Steinernema reveals deeply conserved gene regulatory networks.</title>
        <authorList>
            <person name="Dillman A.R."/>
            <person name="Macchietto M."/>
            <person name="Porter C.F."/>
            <person name="Rogers A."/>
            <person name="Williams B."/>
            <person name="Antoshechkin I."/>
            <person name="Lee M.M."/>
            <person name="Goodwin Z."/>
            <person name="Lu X."/>
            <person name="Lewis E.E."/>
            <person name="Goodrich-Blair H."/>
            <person name="Stock S.P."/>
            <person name="Adams B.J."/>
            <person name="Sternberg P.W."/>
            <person name="Mortazavi A."/>
        </authorList>
    </citation>
    <scope>NUCLEOTIDE SEQUENCE [LARGE SCALE GENOMIC DNA]</scope>
    <source>
        <strain evidence="7 8">ALL</strain>
    </source>
</reference>
<dbReference type="InterPro" id="IPR002213">
    <property type="entry name" value="UDP_glucos_trans"/>
</dbReference>